<dbReference type="Gramene" id="Pp3c26_8590V3.1">
    <property type="protein sequence ID" value="Pp3c26_8590V3.1"/>
    <property type="gene ID" value="Pp3c26_8590"/>
</dbReference>
<name>A0A2K1ICC5_PHYPA</name>
<dbReference type="InParanoid" id="A0A2K1ICC5"/>
<dbReference type="Proteomes" id="UP000006727">
    <property type="component" value="Chromosome 26"/>
</dbReference>
<sequence length="40" mass="4185">MLRNAAAAGKGYGREGSSGGRVSGEHKGGREGRKEGREMH</sequence>
<accession>A0A2K1ICC5</accession>
<gene>
    <name evidence="2" type="ORF">PHYPA_030405</name>
</gene>
<feature type="compositionally biased region" description="Basic and acidic residues" evidence="1">
    <location>
        <begin position="23"/>
        <end position="40"/>
    </location>
</feature>
<dbReference type="AlphaFoldDB" id="A0A2K1ICC5"/>
<feature type="compositionally biased region" description="Gly residues" evidence="1">
    <location>
        <begin position="10"/>
        <end position="22"/>
    </location>
</feature>
<reference evidence="3" key="3">
    <citation type="submission" date="2020-12" db="UniProtKB">
        <authorList>
            <consortium name="EnsemblPlants"/>
        </authorList>
    </citation>
    <scope>IDENTIFICATION</scope>
</reference>
<dbReference type="EnsemblPlants" id="Pp3c26_8590V3.1">
    <property type="protein sequence ID" value="Pp3c26_8590V3.1"/>
    <property type="gene ID" value="Pp3c26_8590"/>
</dbReference>
<dbReference type="EMBL" id="ABEU02000026">
    <property type="protein sequence ID" value="PNR26924.1"/>
    <property type="molecule type" value="Genomic_DNA"/>
</dbReference>
<evidence type="ECO:0000313" key="2">
    <source>
        <dbReference type="EMBL" id="PNR26924.1"/>
    </source>
</evidence>
<organism evidence="2">
    <name type="scientific">Physcomitrium patens</name>
    <name type="common">Spreading-leaved earth moss</name>
    <name type="synonym">Physcomitrella patens</name>
    <dbReference type="NCBI Taxonomy" id="3218"/>
    <lineage>
        <taxon>Eukaryota</taxon>
        <taxon>Viridiplantae</taxon>
        <taxon>Streptophyta</taxon>
        <taxon>Embryophyta</taxon>
        <taxon>Bryophyta</taxon>
        <taxon>Bryophytina</taxon>
        <taxon>Bryopsida</taxon>
        <taxon>Funariidae</taxon>
        <taxon>Funariales</taxon>
        <taxon>Funariaceae</taxon>
        <taxon>Physcomitrium</taxon>
    </lineage>
</organism>
<protein>
    <submittedName>
        <fullName evidence="2 3">Uncharacterized protein</fullName>
    </submittedName>
</protein>
<reference evidence="2 4" key="2">
    <citation type="journal article" date="2018" name="Plant J.">
        <title>The Physcomitrella patens chromosome-scale assembly reveals moss genome structure and evolution.</title>
        <authorList>
            <person name="Lang D."/>
            <person name="Ullrich K.K."/>
            <person name="Murat F."/>
            <person name="Fuchs J."/>
            <person name="Jenkins J."/>
            <person name="Haas F.B."/>
            <person name="Piednoel M."/>
            <person name="Gundlach H."/>
            <person name="Van Bel M."/>
            <person name="Meyberg R."/>
            <person name="Vives C."/>
            <person name="Morata J."/>
            <person name="Symeonidi A."/>
            <person name="Hiss M."/>
            <person name="Muchero W."/>
            <person name="Kamisugi Y."/>
            <person name="Saleh O."/>
            <person name="Blanc G."/>
            <person name="Decker E.L."/>
            <person name="van Gessel N."/>
            <person name="Grimwood J."/>
            <person name="Hayes R.D."/>
            <person name="Graham S.W."/>
            <person name="Gunter L.E."/>
            <person name="McDaniel S.F."/>
            <person name="Hoernstein S.N.W."/>
            <person name="Larsson A."/>
            <person name="Li F.W."/>
            <person name="Perroud P.F."/>
            <person name="Phillips J."/>
            <person name="Ranjan P."/>
            <person name="Rokshar D.S."/>
            <person name="Rothfels C.J."/>
            <person name="Schneider L."/>
            <person name="Shu S."/>
            <person name="Stevenson D.W."/>
            <person name="Thummler F."/>
            <person name="Tillich M."/>
            <person name="Villarreal Aguilar J.C."/>
            <person name="Widiez T."/>
            <person name="Wong G.K."/>
            <person name="Wymore A."/>
            <person name="Zhang Y."/>
            <person name="Zimmer A.D."/>
            <person name="Quatrano R.S."/>
            <person name="Mayer K.F.X."/>
            <person name="Goodstein D."/>
            <person name="Casacuberta J.M."/>
            <person name="Vandepoele K."/>
            <person name="Reski R."/>
            <person name="Cuming A.C."/>
            <person name="Tuskan G.A."/>
            <person name="Maumus F."/>
            <person name="Salse J."/>
            <person name="Schmutz J."/>
            <person name="Rensing S.A."/>
        </authorList>
    </citation>
    <scope>NUCLEOTIDE SEQUENCE [LARGE SCALE GENOMIC DNA]</scope>
    <source>
        <strain evidence="3 4">cv. Gransden 2004</strain>
    </source>
</reference>
<keyword evidence="4" id="KW-1185">Reference proteome</keyword>
<proteinExistence type="predicted"/>
<evidence type="ECO:0000256" key="1">
    <source>
        <dbReference type="SAM" id="MobiDB-lite"/>
    </source>
</evidence>
<feature type="region of interest" description="Disordered" evidence="1">
    <location>
        <begin position="1"/>
        <end position="40"/>
    </location>
</feature>
<reference evidence="2 4" key="1">
    <citation type="journal article" date="2008" name="Science">
        <title>The Physcomitrella genome reveals evolutionary insights into the conquest of land by plants.</title>
        <authorList>
            <person name="Rensing S."/>
            <person name="Lang D."/>
            <person name="Zimmer A."/>
            <person name="Terry A."/>
            <person name="Salamov A."/>
            <person name="Shapiro H."/>
            <person name="Nishiyama T."/>
            <person name="Perroud P.-F."/>
            <person name="Lindquist E."/>
            <person name="Kamisugi Y."/>
            <person name="Tanahashi T."/>
            <person name="Sakakibara K."/>
            <person name="Fujita T."/>
            <person name="Oishi K."/>
            <person name="Shin-I T."/>
            <person name="Kuroki Y."/>
            <person name="Toyoda A."/>
            <person name="Suzuki Y."/>
            <person name="Hashimoto A."/>
            <person name="Yamaguchi K."/>
            <person name="Sugano A."/>
            <person name="Kohara Y."/>
            <person name="Fujiyama A."/>
            <person name="Anterola A."/>
            <person name="Aoki S."/>
            <person name="Ashton N."/>
            <person name="Barbazuk W.B."/>
            <person name="Barker E."/>
            <person name="Bennetzen J."/>
            <person name="Bezanilla M."/>
            <person name="Blankenship R."/>
            <person name="Cho S.H."/>
            <person name="Dutcher S."/>
            <person name="Estelle M."/>
            <person name="Fawcett J.A."/>
            <person name="Gundlach H."/>
            <person name="Hanada K."/>
            <person name="Heyl A."/>
            <person name="Hicks K.A."/>
            <person name="Hugh J."/>
            <person name="Lohr M."/>
            <person name="Mayer K."/>
            <person name="Melkozernov A."/>
            <person name="Murata T."/>
            <person name="Nelson D."/>
            <person name="Pils B."/>
            <person name="Prigge M."/>
            <person name="Reiss B."/>
            <person name="Renner T."/>
            <person name="Rombauts S."/>
            <person name="Rushton P."/>
            <person name="Sanderfoot A."/>
            <person name="Schween G."/>
            <person name="Shiu S.-H."/>
            <person name="Stueber K."/>
            <person name="Theodoulou F.L."/>
            <person name="Tu H."/>
            <person name="Van de Peer Y."/>
            <person name="Verrier P.J."/>
            <person name="Waters E."/>
            <person name="Wood A."/>
            <person name="Yang L."/>
            <person name="Cove D."/>
            <person name="Cuming A."/>
            <person name="Hasebe M."/>
            <person name="Lucas S."/>
            <person name="Mishler D.B."/>
            <person name="Reski R."/>
            <person name="Grigoriev I."/>
            <person name="Quatrano R.S."/>
            <person name="Boore J.L."/>
        </authorList>
    </citation>
    <scope>NUCLEOTIDE SEQUENCE [LARGE SCALE GENOMIC DNA]</scope>
    <source>
        <strain evidence="3 4">cv. Gransden 2004</strain>
    </source>
</reference>
<evidence type="ECO:0000313" key="3">
    <source>
        <dbReference type="EnsemblPlants" id="Pp3c26_8590V3.1"/>
    </source>
</evidence>
<evidence type="ECO:0000313" key="4">
    <source>
        <dbReference type="Proteomes" id="UP000006727"/>
    </source>
</evidence>